<reference evidence="2" key="1">
    <citation type="journal article" date="2013" name="Development">
        <title>Genome-wide analysis of the bHLH gene family in planarians identifies factors required for adult neurogenesis and neuronal regeneration.</title>
        <authorList>
            <person name="Cowles M.W."/>
            <person name="Brown D.D."/>
            <person name="Nisperos S.V."/>
            <person name="Stanley B.N."/>
            <person name="Pearson B.J."/>
            <person name="Zayas R.M."/>
        </authorList>
    </citation>
    <scope>NUCLEOTIDE SEQUENCE</scope>
</reference>
<feature type="non-terminal residue" evidence="2">
    <location>
        <position position="1"/>
    </location>
</feature>
<name>U5YR79_SCHMD</name>
<evidence type="ECO:0000259" key="1">
    <source>
        <dbReference type="PROSITE" id="PS50888"/>
    </source>
</evidence>
<organism evidence="2">
    <name type="scientific">Schmidtea mediterranea</name>
    <name type="common">Freshwater planarian flatworm</name>
    <dbReference type="NCBI Taxonomy" id="79327"/>
    <lineage>
        <taxon>Eukaryota</taxon>
        <taxon>Metazoa</taxon>
        <taxon>Spiralia</taxon>
        <taxon>Lophotrochozoa</taxon>
        <taxon>Platyhelminthes</taxon>
        <taxon>Rhabditophora</taxon>
        <taxon>Seriata</taxon>
        <taxon>Tricladida</taxon>
        <taxon>Continenticola</taxon>
        <taxon>Geoplanoidea</taxon>
        <taxon>Dugesiidae</taxon>
        <taxon>Schmidtea</taxon>
    </lineage>
</organism>
<sequence>TLEGSELDKKIVEARNKRFHNLKLIKNGCEKTVQNSNNVIKNSHNEVERSRRAHLRNCMEELKRKLVFSNECHLNRITMLHILRKATSTIKSKGKSIRNLYKRECEVKSQNAQVKQRLMYMEKQQQLLCSKYSMYMEKRNRNFSECSINTTSSEESQLDDRFHSKALLINKLNINKIDNQLKSIIVSKCNSPISTSSDSGFDDLSNSTDHKYPDSISSRPISLLSSLSQLKKSNVF</sequence>
<accession>U5YR79</accession>
<evidence type="ECO:0000313" key="2">
    <source>
        <dbReference type="EMBL" id="AGZ94931.1"/>
    </source>
</evidence>
<dbReference type="Pfam" id="PF00010">
    <property type="entry name" value="HLH"/>
    <property type="match status" value="1"/>
</dbReference>
<dbReference type="InterPro" id="IPR011598">
    <property type="entry name" value="bHLH_dom"/>
</dbReference>
<gene>
    <name evidence="2" type="primary">mxi-2</name>
</gene>
<feature type="domain" description="BHLH" evidence="1">
    <location>
        <begin position="39"/>
        <end position="93"/>
    </location>
</feature>
<proteinExistence type="evidence at transcript level"/>
<dbReference type="SUPFAM" id="SSF47459">
    <property type="entry name" value="HLH, helix-loop-helix DNA-binding domain"/>
    <property type="match status" value="1"/>
</dbReference>
<dbReference type="PROSITE" id="PS50888">
    <property type="entry name" value="BHLH"/>
    <property type="match status" value="1"/>
</dbReference>
<protein>
    <submittedName>
        <fullName evidence="2">Mxi-2 protein</fullName>
    </submittedName>
</protein>
<dbReference type="OrthoDB" id="5920083at2759"/>
<dbReference type="Gene3D" id="4.10.280.10">
    <property type="entry name" value="Helix-loop-helix DNA-binding domain"/>
    <property type="match status" value="1"/>
</dbReference>
<dbReference type="AlphaFoldDB" id="U5YR79"/>
<dbReference type="GO" id="GO:0046983">
    <property type="term" value="F:protein dimerization activity"/>
    <property type="evidence" value="ECO:0007669"/>
    <property type="project" value="InterPro"/>
</dbReference>
<dbReference type="InterPro" id="IPR036638">
    <property type="entry name" value="HLH_DNA-bd_sf"/>
</dbReference>
<dbReference type="EMBL" id="KF487116">
    <property type="protein sequence ID" value="AGZ94931.1"/>
    <property type="molecule type" value="mRNA"/>
</dbReference>